<accession>A0A512NEP2</accession>
<proteinExistence type="predicted"/>
<dbReference type="EMBL" id="BKAJ01000078">
    <property type="protein sequence ID" value="GEP57392.1"/>
    <property type="molecule type" value="Genomic_DNA"/>
</dbReference>
<evidence type="ECO:0000313" key="2">
    <source>
        <dbReference type="Proteomes" id="UP000321058"/>
    </source>
</evidence>
<reference evidence="1 2" key="1">
    <citation type="submission" date="2019-07" db="EMBL/GenBank/DDBJ databases">
        <title>Whole genome shotgun sequence of Reyranella soli NBRC 108950.</title>
        <authorList>
            <person name="Hosoyama A."/>
            <person name="Uohara A."/>
            <person name="Ohji S."/>
            <person name="Ichikawa N."/>
        </authorList>
    </citation>
    <scope>NUCLEOTIDE SEQUENCE [LARGE SCALE GENOMIC DNA]</scope>
    <source>
        <strain evidence="1 2">NBRC 108950</strain>
    </source>
</reference>
<name>A0A512NEP2_9HYPH</name>
<protein>
    <recommendedName>
        <fullName evidence="3">Lipoprotein</fullName>
    </recommendedName>
</protein>
<gene>
    <name evidence="1" type="ORF">RSO01_45580</name>
</gene>
<comment type="caution">
    <text evidence="1">The sequence shown here is derived from an EMBL/GenBank/DDBJ whole genome shotgun (WGS) entry which is preliminary data.</text>
</comment>
<organism evidence="1 2">
    <name type="scientific">Reyranella soli</name>
    <dbReference type="NCBI Taxonomy" id="1230389"/>
    <lineage>
        <taxon>Bacteria</taxon>
        <taxon>Pseudomonadati</taxon>
        <taxon>Pseudomonadota</taxon>
        <taxon>Alphaproteobacteria</taxon>
        <taxon>Hyphomicrobiales</taxon>
        <taxon>Reyranellaceae</taxon>
        <taxon>Reyranella</taxon>
    </lineage>
</organism>
<sequence>MRYIALFIAVALLIGCDRDPYIARKGGYMPGEPYHHNSGIYPGMTFNQAGA</sequence>
<dbReference type="RefSeq" id="WP_170303284.1">
    <property type="nucleotide sequence ID" value="NZ_BKAJ01000078.1"/>
</dbReference>
<dbReference type="Proteomes" id="UP000321058">
    <property type="component" value="Unassembled WGS sequence"/>
</dbReference>
<dbReference type="AlphaFoldDB" id="A0A512NEP2"/>
<dbReference type="PROSITE" id="PS51257">
    <property type="entry name" value="PROKAR_LIPOPROTEIN"/>
    <property type="match status" value="1"/>
</dbReference>
<evidence type="ECO:0008006" key="3">
    <source>
        <dbReference type="Google" id="ProtNLM"/>
    </source>
</evidence>
<keyword evidence="2" id="KW-1185">Reference proteome</keyword>
<evidence type="ECO:0000313" key="1">
    <source>
        <dbReference type="EMBL" id="GEP57392.1"/>
    </source>
</evidence>